<sequence length="22" mass="2587">MSIFCLNLQHWLSTDGASMERF</sequence>
<evidence type="ECO:0000313" key="1">
    <source>
        <dbReference type="EMBL" id="MBW88123.1"/>
    </source>
</evidence>
<dbReference type="AlphaFoldDB" id="A0A2P2J3Q1"/>
<protein>
    <submittedName>
        <fullName evidence="1">Uncharacterized protein</fullName>
    </submittedName>
</protein>
<accession>A0A2P2J3Q1</accession>
<name>A0A2P2J3Q1_RHIMU</name>
<reference evidence="1" key="1">
    <citation type="submission" date="2018-02" db="EMBL/GenBank/DDBJ databases">
        <title>Rhizophora mucronata_Transcriptome.</title>
        <authorList>
            <person name="Meera S.P."/>
            <person name="Sreeshan A."/>
            <person name="Augustine A."/>
        </authorList>
    </citation>
    <scope>NUCLEOTIDE SEQUENCE</scope>
    <source>
        <tissue evidence="1">Leaf</tissue>
    </source>
</reference>
<proteinExistence type="predicted"/>
<organism evidence="1">
    <name type="scientific">Rhizophora mucronata</name>
    <name type="common">Asiatic mangrove</name>
    <dbReference type="NCBI Taxonomy" id="61149"/>
    <lineage>
        <taxon>Eukaryota</taxon>
        <taxon>Viridiplantae</taxon>
        <taxon>Streptophyta</taxon>
        <taxon>Embryophyta</taxon>
        <taxon>Tracheophyta</taxon>
        <taxon>Spermatophyta</taxon>
        <taxon>Magnoliopsida</taxon>
        <taxon>eudicotyledons</taxon>
        <taxon>Gunneridae</taxon>
        <taxon>Pentapetalae</taxon>
        <taxon>rosids</taxon>
        <taxon>fabids</taxon>
        <taxon>Malpighiales</taxon>
        <taxon>Rhizophoraceae</taxon>
        <taxon>Rhizophora</taxon>
    </lineage>
</organism>
<dbReference type="EMBL" id="GGEC01007640">
    <property type="protein sequence ID" value="MBW88123.1"/>
    <property type="molecule type" value="Transcribed_RNA"/>
</dbReference>